<reference evidence="1 2" key="1">
    <citation type="submission" date="2015-09" db="EMBL/GenBank/DDBJ databases">
        <title>Atta colombica WGS genome.</title>
        <authorList>
            <person name="Nygaard S."/>
            <person name="Hu H."/>
            <person name="Boomsma J."/>
            <person name="Zhang G."/>
        </authorList>
    </citation>
    <scope>NUCLEOTIDE SEQUENCE [LARGE SCALE GENOMIC DNA]</scope>
    <source>
        <strain evidence="1">Treedump-2</strain>
        <tissue evidence="1">Whole body</tissue>
    </source>
</reference>
<sequence length="93" mass="10923">MGYKYLEIGINAGPPSYVEIALEDHRGHELSLEMWKDLYEQRWNIYKMLRNEYKDNFIGLLTVSVCTLNTTTLVCLNSSSIRITMTELYMTDY</sequence>
<dbReference type="AlphaFoldDB" id="A0A151I692"/>
<protein>
    <submittedName>
        <fullName evidence="1">Uncharacterized protein</fullName>
    </submittedName>
</protein>
<organism evidence="1 2">
    <name type="scientific">Atta colombica</name>
    <dbReference type="NCBI Taxonomy" id="520822"/>
    <lineage>
        <taxon>Eukaryota</taxon>
        <taxon>Metazoa</taxon>
        <taxon>Ecdysozoa</taxon>
        <taxon>Arthropoda</taxon>
        <taxon>Hexapoda</taxon>
        <taxon>Insecta</taxon>
        <taxon>Pterygota</taxon>
        <taxon>Neoptera</taxon>
        <taxon>Endopterygota</taxon>
        <taxon>Hymenoptera</taxon>
        <taxon>Apocrita</taxon>
        <taxon>Aculeata</taxon>
        <taxon>Formicoidea</taxon>
        <taxon>Formicidae</taxon>
        <taxon>Myrmicinae</taxon>
        <taxon>Atta</taxon>
    </lineage>
</organism>
<gene>
    <name evidence="1" type="ORF">ALC53_01133</name>
</gene>
<dbReference type="EMBL" id="KQ976402">
    <property type="protein sequence ID" value="KYM92294.1"/>
    <property type="molecule type" value="Genomic_DNA"/>
</dbReference>
<name>A0A151I692_9HYME</name>
<evidence type="ECO:0000313" key="2">
    <source>
        <dbReference type="Proteomes" id="UP000078540"/>
    </source>
</evidence>
<proteinExistence type="predicted"/>
<evidence type="ECO:0000313" key="1">
    <source>
        <dbReference type="EMBL" id="KYM92294.1"/>
    </source>
</evidence>
<accession>A0A151I692</accession>
<dbReference type="Proteomes" id="UP000078540">
    <property type="component" value="Unassembled WGS sequence"/>
</dbReference>
<keyword evidence="2" id="KW-1185">Reference proteome</keyword>